<sequence>MSAHQAEGPSGGQAGRLIDLVVARLLVTDDVAAAKFGAGSPVDDPVREREVLDQVRARARDAGVDPDVAVAFFRDQISASKEVQRGLLAHWAAHPAEAPTTRPDLGAIRERLDELTAGLLHELAAALELRARCAARPARVAPAVRARARGLDALHRRAVDAATRSVTA</sequence>
<dbReference type="RefSeq" id="WP_253836937.1">
    <property type="nucleotide sequence ID" value="NZ_JAMTCS010000009.1"/>
</dbReference>
<dbReference type="InterPro" id="IPR036979">
    <property type="entry name" value="CM_dom_sf"/>
</dbReference>
<proteinExistence type="predicted"/>
<dbReference type="AlphaFoldDB" id="A0A9X2G4N8"/>
<dbReference type="EC" id="5.4.99.5" evidence="2"/>
<keyword evidence="7" id="KW-1185">Reference proteome</keyword>
<dbReference type="InterPro" id="IPR036263">
    <property type="entry name" value="Chorismate_II_sf"/>
</dbReference>
<organism evidence="6 7">
    <name type="scientific">Promicromonospora thailandica</name>
    <dbReference type="NCBI Taxonomy" id="765201"/>
    <lineage>
        <taxon>Bacteria</taxon>
        <taxon>Bacillati</taxon>
        <taxon>Actinomycetota</taxon>
        <taxon>Actinomycetes</taxon>
        <taxon>Micrococcales</taxon>
        <taxon>Promicromonosporaceae</taxon>
        <taxon>Promicromonospora</taxon>
    </lineage>
</organism>
<dbReference type="NCBIfam" id="TIGR01806">
    <property type="entry name" value="CM_mono2"/>
    <property type="match status" value="1"/>
</dbReference>
<dbReference type="EMBL" id="JAMTCS010000009">
    <property type="protein sequence ID" value="MCP2265643.1"/>
    <property type="molecule type" value="Genomic_DNA"/>
</dbReference>
<evidence type="ECO:0000256" key="2">
    <source>
        <dbReference type="ARBA" id="ARBA00012404"/>
    </source>
</evidence>
<dbReference type="PROSITE" id="PS51168">
    <property type="entry name" value="CHORISMATE_MUT_2"/>
    <property type="match status" value="1"/>
</dbReference>
<dbReference type="Gene3D" id="1.20.59.10">
    <property type="entry name" value="Chorismate mutase"/>
    <property type="match status" value="1"/>
</dbReference>
<comment type="caution">
    <text evidence="6">The sequence shown here is derived from an EMBL/GenBank/DDBJ whole genome shotgun (WGS) entry which is preliminary data.</text>
</comment>
<gene>
    <name evidence="6" type="ORF">APR03_003001</name>
</gene>
<keyword evidence="3" id="KW-0732">Signal</keyword>
<evidence type="ECO:0000256" key="3">
    <source>
        <dbReference type="ARBA" id="ARBA00022729"/>
    </source>
</evidence>
<dbReference type="SUPFAM" id="SSF48600">
    <property type="entry name" value="Chorismate mutase II"/>
    <property type="match status" value="1"/>
</dbReference>
<dbReference type="GO" id="GO:0009697">
    <property type="term" value="P:salicylic acid biosynthetic process"/>
    <property type="evidence" value="ECO:0007669"/>
    <property type="project" value="TreeGrafter"/>
</dbReference>
<evidence type="ECO:0000259" key="5">
    <source>
        <dbReference type="PROSITE" id="PS51168"/>
    </source>
</evidence>
<protein>
    <recommendedName>
        <fullName evidence="2">chorismate mutase</fullName>
        <ecNumber evidence="2">5.4.99.5</ecNumber>
    </recommendedName>
</protein>
<accession>A0A9X2G4N8</accession>
<evidence type="ECO:0000313" key="7">
    <source>
        <dbReference type="Proteomes" id="UP001139493"/>
    </source>
</evidence>
<reference evidence="6" key="1">
    <citation type="submission" date="2022-06" db="EMBL/GenBank/DDBJ databases">
        <title>Genomic Encyclopedia of Archaeal and Bacterial Type Strains, Phase II (KMG-II): from individual species to whole genera.</title>
        <authorList>
            <person name="Goeker M."/>
        </authorList>
    </citation>
    <scope>NUCLEOTIDE SEQUENCE</scope>
    <source>
        <strain evidence="6">DSM 26652</strain>
    </source>
</reference>
<dbReference type="PANTHER" id="PTHR38041:SF2">
    <property type="entry name" value="SECRETED CHORISMATE MUTASE"/>
    <property type="match status" value="1"/>
</dbReference>
<dbReference type="InterPro" id="IPR008240">
    <property type="entry name" value="Chorismate_mutase_periplasmic"/>
</dbReference>
<dbReference type="InterPro" id="IPR002701">
    <property type="entry name" value="CM_II_prokaryot"/>
</dbReference>
<evidence type="ECO:0000256" key="1">
    <source>
        <dbReference type="ARBA" id="ARBA00004817"/>
    </source>
</evidence>
<dbReference type="PANTHER" id="PTHR38041">
    <property type="entry name" value="CHORISMATE MUTASE"/>
    <property type="match status" value="1"/>
</dbReference>
<dbReference type="GO" id="GO:0004106">
    <property type="term" value="F:chorismate mutase activity"/>
    <property type="evidence" value="ECO:0007669"/>
    <property type="project" value="UniProtKB-EC"/>
</dbReference>
<dbReference type="SMART" id="SM00830">
    <property type="entry name" value="CM_2"/>
    <property type="match status" value="1"/>
</dbReference>
<evidence type="ECO:0000256" key="4">
    <source>
        <dbReference type="ARBA" id="ARBA00023235"/>
    </source>
</evidence>
<feature type="domain" description="Chorismate mutase" evidence="5">
    <location>
        <begin position="1"/>
        <end position="88"/>
    </location>
</feature>
<evidence type="ECO:0000313" key="6">
    <source>
        <dbReference type="EMBL" id="MCP2265643.1"/>
    </source>
</evidence>
<dbReference type="GO" id="GO:0046417">
    <property type="term" value="P:chorismate metabolic process"/>
    <property type="evidence" value="ECO:0007669"/>
    <property type="project" value="InterPro"/>
</dbReference>
<name>A0A9X2G4N8_9MICO</name>
<dbReference type="Pfam" id="PF01817">
    <property type="entry name" value="CM_2"/>
    <property type="match status" value="1"/>
</dbReference>
<dbReference type="Proteomes" id="UP001139493">
    <property type="component" value="Unassembled WGS sequence"/>
</dbReference>
<keyword evidence="4" id="KW-0413">Isomerase</keyword>
<comment type="pathway">
    <text evidence="1">Metabolic intermediate biosynthesis; prephenate biosynthesis; prephenate from chorismate: step 1/1.</text>
</comment>
<dbReference type="InterPro" id="IPR051331">
    <property type="entry name" value="Chorismate_mutase-related"/>
</dbReference>